<dbReference type="Proteomes" id="UP000694568">
    <property type="component" value="Unplaced"/>
</dbReference>
<dbReference type="AlphaFoldDB" id="A0A8C9ZQC6"/>
<feature type="signal peptide" evidence="1">
    <location>
        <begin position="1"/>
        <end position="22"/>
    </location>
</feature>
<evidence type="ECO:0000256" key="1">
    <source>
        <dbReference type="SAM" id="SignalP"/>
    </source>
</evidence>
<reference evidence="2" key="2">
    <citation type="submission" date="2025-09" db="UniProtKB">
        <authorList>
            <consortium name="Ensembl"/>
        </authorList>
    </citation>
    <scope>IDENTIFICATION</scope>
</reference>
<organism evidence="2 3">
    <name type="scientific">Sander lucioperca</name>
    <name type="common">Pike-perch</name>
    <name type="synonym">Perca lucioperca</name>
    <dbReference type="NCBI Taxonomy" id="283035"/>
    <lineage>
        <taxon>Eukaryota</taxon>
        <taxon>Metazoa</taxon>
        <taxon>Chordata</taxon>
        <taxon>Craniata</taxon>
        <taxon>Vertebrata</taxon>
        <taxon>Euteleostomi</taxon>
        <taxon>Actinopterygii</taxon>
        <taxon>Neopterygii</taxon>
        <taxon>Teleostei</taxon>
        <taxon>Neoteleostei</taxon>
        <taxon>Acanthomorphata</taxon>
        <taxon>Eupercaria</taxon>
        <taxon>Perciformes</taxon>
        <taxon>Percoidei</taxon>
        <taxon>Percidae</taxon>
        <taxon>Luciopercinae</taxon>
        <taxon>Sander</taxon>
    </lineage>
</organism>
<evidence type="ECO:0000313" key="2">
    <source>
        <dbReference type="Ensembl" id="ENSSLUP00000042803.1"/>
    </source>
</evidence>
<proteinExistence type="predicted"/>
<sequence length="150" mass="16487">MFSFKELLSAVALALLVVAVESSTDGELNRNYDMSLSQLITLYSTPVFKAERMKRPLEGTSFVLGPISHSGVRVTLGDGSQWLIHKGDNYGISSQTVVTSADNMSSDWTVVQTVDFQGTKKVLDFVRDGGSEYSLIFDNCHLAAQRMMNP</sequence>
<accession>A0A8C9ZQC6</accession>
<dbReference type="Ensembl" id="ENSSLUT00000044170.1">
    <property type="protein sequence ID" value="ENSSLUP00000042803.1"/>
    <property type="gene ID" value="ENSSLUG00000019028.1"/>
</dbReference>
<evidence type="ECO:0000313" key="3">
    <source>
        <dbReference type="Proteomes" id="UP000694568"/>
    </source>
</evidence>
<keyword evidence="3" id="KW-1185">Reference proteome</keyword>
<name>A0A8C9ZQC6_SANLU</name>
<keyword evidence="1" id="KW-0732">Signal</keyword>
<reference evidence="2" key="1">
    <citation type="submission" date="2025-08" db="UniProtKB">
        <authorList>
            <consortium name="Ensembl"/>
        </authorList>
    </citation>
    <scope>IDENTIFICATION</scope>
</reference>
<dbReference type="GeneTree" id="ENSGT00690000103873"/>
<protein>
    <submittedName>
        <fullName evidence="2">Uncharacterized protein</fullName>
    </submittedName>
</protein>
<feature type="chain" id="PRO_5034801529" evidence="1">
    <location>
        <begin position="23"/>
        <end position="150"/>
    </location>
</feature>